<protein>
    <submittedName>
        <fullName evidence="3">Sulfurtransferase TusA family protein</fullName>
    </submittedName>
</protein>
<dbReference type="PANTHER" id="PTHR33279">
    <property type="entry name" value="SULFUR CARRIER PROTEIN YEDF-RELATED"/>
    <property type="match status" value="1"/>
</dbReference>
<dbReference type="PROSITE" id="PS01148">
    <property type="entry name" value="UPF0033"/>
    <property type="match status" value="1"/>
</dbReference>
<dbReference type="InterPro" id="IPR036868">
    <property type="entry name" value="TusA-like_sf"/>
</dbReference>
<name>A0ABS9NKW4_9NEIS</name>
<evidence type="ECO:0000313" key="4">
    <source>
        <dbReference type="Proteomes" id="UP001298424"/>
    </source>
</evidence>
<comment type="caution">
    <text evidence="3">The sequence shown here is derived from an EMBL/GenBank/DDBJ whole genome shotgun (WGS) entry which is preliminary data.</text>
</comment>
<dbReference type="Gene3D" id="3.30.110.40">
    <property type="entry name" value="TusA-like domain"/>
    <property type="match status" value="1"/>
</dbReference>
<gene>
    <name evidence="3" type="ORF">MB824_02860</name>
</gene>
<dbReference type="PANTHER" id="PTHR33279:SF6">
    <property type="entry name" value="SULFUR CARRIER PROTEIN YEDF-RELATED"/>
    <property type="match status" value="1"/>
</dbReference>
<accession>A0ABS9NKW4</accession>
<organism evidence="3 4">
    <name type="scientific">Kingella pumchi</name>
    <dbReference type="NCBI Taxonomy" id="2779506"/>
    <lineage>
        <taxon>Bacteria</taxon>
        <taxon>Pseudomonadati</taxon>
        <taxon>Pseudomonadota</taxon>
        <taxon>Betaproteobacteria</taxon>
        <taxon>Neisseriales</taxon>
        <taxon>Neisseriaceae</taxon>
        <taxon>Kingella</taxon>
    </lineage>
</organism>
<dbReference type="Proteomes" id="UP001298424">
    <property type="component" value="Unassembled WGS sequence"/>
</dbReference>
<dbReference type="EMBL" id="JAKOOW010000009">
    <property type="protein sequence ID" value="MCG6503436.1"/>
    <property type="molecule type" value="Genomic_DNA"/>
</dbReference>
<evidence type="ECO:0000259" key="2">
    <source>
        <dbReference type="PROSITE" id="PS01148"/>
    </source>
</evidence>
<dbReference type="SUPFAM" id="SSF64307">
    <property type="entry name" value="SirA-like"/>
    <property type="match status" value="1"/>
</dbReference>
<keyword evidence="4" id="KW-1185">Reference proteome</keyword>
<dbReference type="RefSeq" id="WP_238745790.1">
    <property type="nucleotide sequence ID" value="NZ_JAKOOW010000009.1"/>
</dbReference>
<evidence type="ECO:0000313" key="3">
    <source>
        <dbReference type="EMBL" id="MCG6503436.1"/>
    </source>
</evidence>
<reference evidence="3 4" key="1">
    <citation type="submission" date="2022-02" db="EMBL/GenBank/DDBJ databases">
        <title>Genome sequence data of Kingella unionensis sp. nov. strain CICC 24913 (CCUG 75125).</title>
        <authorList>
            <person name="Xiao M."/>
        </authorList>
    </citation>
    <scope>NUCLEOTIDE SEQUENCE [LARGE SCALE GENOMIC DNA]</scope>
    <source>
        <strain evidence="3 4">CICC 24913</strain>
    </source>
</reference>
<dbReference type="Pfam" id="PF01206">
    <property type="entry name" value="TusA"/>
    <property type="match status" value="1"/>
</dbReference>
<proteinExistence type="inferred from homology"/>
<feature type="domain" description="UPF0033" evidence="2">
    <location>
        <begin position="6"/>
        <end position="30"/>
    </location>
</feature>
<evidence type="ECO:0000256" key="1">
    <source>
        <dbReference type="ARBA" id="ARBA00008984"/>
    </source>
</evidence>
<sequence>MSDQTLDLTGLRCPLPILRAKKALAAAAGGSVITVLATDPGAPGDFAAFCRHTGHELLSSETLENGVFQMVIRRKAA</sequence>
<dbReference type="InterPro" id="IPR001455">
    <property type="entry name" value="TusA-like"/>
</dbReference>
<comment type="similarity">
    <text evidence="1">Belongs to the sulfur carrier protein TusA family.</text>
</comment>
<dbReference type="CDD" id="cd00291">
    <property type="entry name" value="SirA_YedF_YeeD"/>
    <property type="match status" value="1"/>
</dbReference>